<evidence type="ECO:0000259" key="1">
    <source>
        <dbReference type="Pfam" id="PF02627"/>
    </source>
</evidence>
<keyword evidence="3" id="KW-1185">Reference proteome</keyword>
<reference evidence="2 3" key="1">
    <citation type="submission" date="2020-05" db="EMBL/GenBank/DDBJ databases">
        <title>Aquincola sp. isolate from soil.</title>
        <authorList>
            <person name="Han J."/>
            <person name="Kim D.-U."/>
        </authorList>
    </citation>
    <scope>NUCLEOTIDE SEQUENCE [LARGE SCALE GENOMIC DNA]</scope>
    <source>
        <strain evidence="2 3">S2</strain>
    </source>
</reference>
<name>A0ABX2ER98_9BURK</name>
<dbReference type="SUPFAM" id="SSF69118">
    <property type="entry name" value="AhpD-like"/>
    <property type="match status" value="1"/>
</dbReference>
<evidence type="ECO:0000313" key="2">
    <source>
        <dbReference type="EMBL" id="NRF71250.1"/>
    </source>
</evidence>
<feature type="domain" description="Carboxymuconolactone decarboxylase-like" evidence="1">
    <location>
        <begin position="23"/>
        <end position="102"/>
    </location>
</feature>
<dbReference type="Pfam" id="PF02627">
    <property type="entry name" value="CMD"/>
    <property type="match status" value="1"/>
</dbReference>
<dbReference type="InterPro" id="IPR029032">
    <property type="entry name" value="AhpD-like"/>
</dbReference>
<organism evidence="2 3">
    <name type="scientific">Pseudaquabacterium terrae</name>
    <dbReference type="NCBI Taxonomy" id="2732868"/>
    <lineage>
        <taxon>Bacteria</taxon>
        <taxon>Pseudomonadati</taxon>
        <taxon>Pseudomonadota</taxon>
        <taxon>Betaproteobacteria</taxon>
        <taxon>Burkholderiales</taxon>
        <taxon>Sphaerotilaceae</taxon>
        <taxon>Pseudaquabacterium</taxon>
    </lineage>
</organism>
<dbReference type="RefSeq" id="WP_173132544.1">
    <property type="nucleotide sequence ID" value="NZ_JABRWJ010000011.1"/>
</dbReference>
<dbReference type="InterPro" id="IPR003779">
    <property type="entry name" value="CMD-like"/>
</dbReference>
<gene>
    <name evidence="2" type="ORF">HLB44_30090</name>
</gene>
<sequence>MMDWNAYRDQINAAVRGMSAANPDLVRAYAGLSHANAKSSHLDFKTRELIALAVAVSLRCDGCINAHTEAAIKAGASKEEIVDALGVAIMVNAGAAMVYSARTIDAYDAKSAGQ</sequence>
<dbReference type="PANTHER" id="PTHR33930">
    <property type="entry name" value="ALKYL HYDROPEROXIDE REDUCTASE AHPD"/>
    <property type="match status" value="1"/>
</dbReference>
<dbReference type="PANTHER" id="PTHR33930:SF2">
    <property type="entry name" value="BLR3452 PROTEIN"/>
    <property type="match status" value="1"/>
</dbReference>
<dbReference type="Proteomes" id="UP000737171">
    <property type="component" value="Unassembled WGS sequence"/>
</dbReference>
<protein>
    <submittedName>
        <fullName evidence="2">Carboxymuconolactone decarboxylase family protein</fullName>
    </submittedName>
</protein>
<comment type="caution">
    <text evidence="2">The sequence shown here is derived from an EMBL/GenBank/DDBJ whole genome shotgun (WGS) entry which is preliminary data.</text>
</comment>
<dbReference type="EMBL" id="JABRWJ010000011">
    <property type="protein sequence ID" value="NRF71250.1"/>
    <property type="molecule type" value="Genomic_DNA"/>
</dbReference>
<proteinExistence type="predicted"/>
<dbReference type="InterPro" id="IPR004675">
    <property type="entry name" value="AhpD_core"/>
</dbReference>
<accession>A0ABX2ER98</accession>
<evidence type="ECO:0000313" key="3">
    <source>
        <dbReference type="Proteomes" id="UP000737171"/>
    </source>
</evidence>
<dbReference type="Gene3D" id="1.20.1290.10">
    <property type="entry name" value="AhpD-like"/>
    <property type="match status" value="1"/>
</dbReference>
<dbReference type="NCBIfam" id="TIGR00778">
    <property type="entry name" value="ahpD_dom"/>
    <property type="match status" value="1"/>
</dbReference>